<comment type="catalytic activity">
    <reaction evidence="5">
        <text>[molybdopterin-synthase sulfur-carrier protein]-C-terminal Gly-Gly + ATP + H(+) = [molybdopterin-synthase sulfur-carrier protein]-C-terminal Gly-Gly-AMP + diphosphate</text>
        <dbReference type="Rhea" id="RHEA:43616"/>
        <dbReference type="Rhea" id="RHEA-COMP:12159"/>
        <dbReference type="Rhea" id="RHEA-COMP:12202"/>
        <dbReference type="ChEBI" id="CHEBI:15378"/>
        <dbReference type="ChEBI" id="CHEBI:30616"/>
        <dbReference type="ChEBI" id="CHEBI:33019"/>
        <dbReference type="ChEBI" id="CHEBI:90618"/>
        <dbReference type="ChEBI" id="CHEBI:90778"/>
        <dbReference type="EC" id="2.7.7.80"/>
    </reaction>
</comment>
<dbReference type="PANTHER" id="PTHR10953:SF102">
    <property type="entry name" value="ADENYLYLTRANSFERASE AND SULFURTRANSFERASE MOCS3"/>
    <property type="match status" value="1"/>
</dbReference>
<keyword evidence="2 14" id="KW-0808">Transferase</keyword>
<dbReference type="AlphaFoldDB" id="A0A7W6D2H2"/>
<dbReference type="GO" id="GO:0004792">
    <property type="term" value="F:thiosulfate-cyanide sulfurtransferase activity"/>
    <property type="evidence" value="ECO:0007669"/>
    <property type="project" value="TreeGrafter"/>
</dbReference>
<dbReference type="GO" id="GO:0005524">
    <property type="term" value="F:ATP binding"/>
    <property type="evidence" value="ECO:0007669"/>
    <property type="project" value="UniProtKB-KW"/>
</dbReference>
<evidence type="ECO:0000259" key="13">
    <source>
        <dbReference type="Pfam" id="PF00899"/>
    </source>
</evidence>
<dbReference type="Gene3D" id="3.40.50.720">
    <property type="entry name" value="NAD(P)-binding Rossmann-like Domain"/>
    <property type="match status" value="1"/>
</dbReference>
<evidence type="ECO:0000256" key="9">
    <source>
        <dbReference type="ARBA" id="ARBA00073635"/>
    </source>
</evidence>
<organism evidence="14 15">
    <name type="scientific">Hansschlegelia beijingensis</name>
    <dbReference type="NCBI Taxonomy" id="1133344"/>
    <lineage>
        <taxon>Bacteria</taxon>
        <taxon>Pseudomonadati</taxon>
        <taxon>Pseudomonadota</taxon>
        <taxon>Alphaproteobacteria</taxon>
        <taxon>Hyphomicrobiales</taxon>
        <taxon>Methylopilaceae</taxon>
        <taxon>Hansschlegelia</taxon>
    </lineage>
</organism>
<dbReference type="RefSeq" id="WP_183395029.1">
    <property type="nucleotide sequence ID" value="NZ_JACIDR010000002.1"/>
</dbReference>
<keyword evidence="15" id="KW-1185">Reference proteome</keyword>
<dbReference type="EC" id="2.7.7.80" evidence="8"/>
<evidence type="ECO:0000256" key="1">
    <source>
        <dbReference type="ARBA" id="ARBA00009919"/>
    </source>
</evidence>
<dbReference type="Proteomes" id="UP000528964">
    <property type="component" value="Unassembled WGS sequence"/>
</dbReference>
<evidence type="ECO:0000256" key="6">
    <source>
        <dbReference type="ARBA" id="ARBA00055169"/>
    </source>
</evidence>
<comment type="function">
    <text evidence="6">Catalyzes the adenylation by ATP of the carboxyl group of the C-terminal glycine of sulfur carrier protein MoaD.</text>
</comment>
<dbReference type="InterPro" id="IPR000594">
    <property type="entry name" value="ThiF_NAD_FAD-bd"/>
</dbReference>
<name>A0A7W6D2H2_9HYPH</name>
<dbReference type="GO" id="GO:0005829">
    <property type="term" value="C:cytosol"/>
    <property type="evidence" value="ECO:0007669"/>
    <property type="project" value="TreeGrafter"/>
</dbReference>
<evidence type="ECO:0000313" key="15">
    <source>
        <dbReference type="Proteomes" id="UP000528964"/>
    </source>
</evidence>
<evidence type="ECO:0000256" key="3">
    <source>
        <dbReference type="ARBA" id="ARBA00022741"/>
    </source>
</evidence>
<dbReference type="Pfam" id="PF00899">
    <property type="entry name" value="ThiF"/>
    <property type="match status" value="1"/>
</dbReference>
<dbReference type="InterPro" id="IPR035985">
    <property type="entry name" value="Ubiquitin-activating_enz"/>
</dbReference>
<sequence>MSLTPEEVERYARHIVLRDVGGPGQQKLKAARVLVVGAGGLGSPLILYLAAAGVGTIGVVDDDEVSLSNLQRQVLHATPDVGRPKTQSAAQAVERINPNVSVEAHPFRLDAENALELISSYDLVADGSDSFATRYLVADACALARRPLVTASLGTFDGAITTIRSHEAAPDGAPNPTWRCLFPEAPPPGTVPACAEAGVLGALAGLMGSMMAIEVIREIVGFGEGLVGRLLVVDALSMRFETLSYAWDPENPITGTAPTITDLSIHASRPGRSAAPREGAA</sequence>
<dbReference type="GO" id="GO:0061605">
    <property type="term" value="F:molybdopterin-synthase adenylyltransferase activity"/>
    <property type="evidence" value="ECO:0007669"/>
    <property type="project" value="UniProtKB-EC"/>
</dbReference>
<dbReference type="GO" id="GO:0008146">
    <property type="term" value="F:sulfotransferase activity"/>
    <property type="evidence" value="ECO:0007669"/>
    <property type="project" value="TreeGrafter"/>
</dbReference>
<feature type="domain" description="THIF-type NAD/FAD binding fold" evidence="13">
    <location>
        <begin position="11"/>
        <end position="244"/>
    </location>
</feature>
<keyword evidence="3" id="KW-0547">Nucleotide-binding</keyword>
<gene>
    <name evidence="14" type="ORF">GGR24_001842</name>
</gene>
<protein>
    <recommendedName>
        <fullName evidence="9">Molybdopterin-synthase adenylyltransferase</fullName>
        <ecNumber evidence="8">2.7.7.80</ecNumber>
    </recommendedName>
    <alternativeName>
        <fullName evidence="12">MoaD protein adenylase</fullName>
    </alternativeName>
    <alternativeName>
        <fullName evidence="10">Molybdopterin-converting factor subunit 1 adenylase</fullName>
    </alternativeName>
    <alternativeName>
        <fullName evidence="11">Sulfur carrier protein MoaD adenylyltransferase</fullName>
    </alternativeName>
</protein>
<reference evidence="14 15" key="1">
    <citation type="submission" date="2020-08" db="EMBL/GenBank/DDBJ databases">
        <title>Genomic Encyclopedia of Type Strains, Phase IV (KMG-IV): sequencing the most valuable type-strain genomes for metagenomic binning, comparative biology and taxonomic classification.</title>
        <authorList>
            <person name="Goeker M."/>
        </authorList>
    </citation>
    <scope>NUCLEOTIDE SEQUENCE [LARGE SCALE GENOMIC DNA]</scope>
    <source>
        <strain evidence="14 15">DSM 25481</strain>
    </source>
</reference>
<evidence type="ECO:0000256" key="10">
    <source>
        <dbReference type="ARBA" id="ARBA00075110"/>
    </source>
</evidence>
<dbReference type="GO" id="GO:0008641">
    <property type="term" value="F:ubiquitin-like modifier activating enzyme activity"/>
    <property type="evidence" value="ECO:0007669"/>
    <property type="project" value="InterPro"/>
</dbReference>
<comment type="similarity">
    <text evidence="1">Belongs to the HesA/MoeB/ThiF family.</text>
</comment>
<evidence type="ECO:0000256" key="12">
    <source>
        <dbReference type="ARBA" id="ARBA00078531"/>
    </source>
</evidence>
<dbReference type="CDD" id="cd00757">
    <property type="entry name" value="ThiF_MoeB_HesA_family"/>
    <property type="match status" value="1"/>
</dbReference>
<accession>A0A7W6D2H2</accession>
<keyword evidence="14" id="KW-0548">Nucleotidyltransferase</keyword>
<dbReference type="InterPro" id="IPR045886">
    <property type="entry name" value="ThiF/MoeB/HesA"/>
</dbReference>
<dbReference type="SUPFAM" id="SSF69572">
    <property type="entry name" value="Activating enzymes of the ubiquitin-like proteins"/>
    <property type="match status" value="1"/>
</dbReference>
<comment type="subunit">
    <text evidence="7">Homodimer. Forms a stable heterotetrameric complex of 2 MoeB and 2 MoaD during adenylation of MoaD.</text>
</comment>
<evidence type="ECO:0000256" key="8">
    <source>
        <dbReference type="ARBA" id="ARBA00066884"/>
    </source>
</evidence>
<dbReference type="FunFam" id="3.40.50.720:FF:000033">
    <property type="entry name" value="Adenylyltransferase and sulfurtransferase MOCS3"/>
    <property type="match status" value="1"/>
</dbReference>
<evidence type="ECO:0000256" key="5">
    <source>
        <dbReference type="ARBA" id="ARBA00052218"/>
    </source>
</evidence>
<dbReference type="EMBL" id="JACIDR010000002">
    <property type="protein sequence ID" value="MBB3973185.1"/>
    <property type="molecule type" value="Genomic_DNA"/>
</dbReference>
<keyword evidence="4" id="KW-0067">ATP-binding</keyword>
<evidence type="ECO:0000256" key="7">
    <source>
        <dbReference type="ARBA" id="ARBA00063809"/>
    </source>
</evidence>
<evidence type="ECO:0000256" key="2">
    <source>
        <dbReference type="ARBA" id="ARBA00022679"/>
    </source>
</evidence>
<evidence type="ECO:0000256" key="11">
    <source>
        <dbReference type="ARBA" id="ARBA00075328"/>
    </source>
</evidence>
<evidence type="ECO:0000313" key="14">
    <source>
        <dbReference type="EMBL" id="MBB3973185.1"/>
    </source>
</evidence>
<evidence type="ECO:0000256" key="4">
    <source>
        <dbReference type="ARBA" id="ARBA00022840"/>
    </source>
</evidence>
<dbReference type="NCBIfam" id="NF004281">
    <property type="entry name" value="PRK05690.1"/>
    <property type="match status" value="1"/>
</dbReference>
<dbReference type="PANTHER" id="PTHR10953">
    <property type="entry name" value="UBIQUITIN-ACTIVATING ENZYME E1"/>
    <property type="match status" value="1"/>
</dbReference>
<comment type="caution">
    <text evidence="14">The sequence shown here is derived from an EMBL/GenBank/DDBJ whole genome shotgun (WGS) entry which is preliminary data.</text>
</comment>
<proteinExistence type="inferred from homology"/>